<dbReference type="Proteomes" id="UP000623467">
    <property type="component" value="Unassembled WGS sequence"/>
</dbReference>
<sequence>MDSERPRLRRVRTALWKGRIPRSSHLPFPSLRTYLTTDRIRDASSPSLRDPSLREKSSASVYLTVRTGAHSVFGAFSPTPLRTLPSSVPAEAPPSCTASAAAPTTRVDDPLDKPHGAFQRRPHPAGPRVSRAPLALVLDSDAVRDVPRPRYELPRLCKMRRGVVLARVSNSEWRAACLPRTPCPKRLHSRPPTGILRPPAPLPPYIRLASRTKLESDRELSSRCLLPTSRNPVASSRNANATMKLVAPGFDQRTRNQSAAGPFPARRDAAYFHA</sequence>
<dbReference type="EMBL" id="JACAZH010000019">
    <property type="protein sequence ID" value="KAF7346296.1"/>
    <property type="molecule type" value="Genomic_DNA"/>
</dbReference>
<evidence type="ECO:0000313" key="3">
    <source>
        <dbReference type="Proteomes" id="UP000623467"/>
    </source>
</evidence>
<comment type="caution">
    <text evidence="2">The sequence shown here is derived from an EMBL/GenBank/DDBJ whole genome shotgun (WGS) entry which is preliminary data.</text>
</comment>
<feature type="compositionally biased region" description="Low complexity" evidence="1">
    <location>
        <begin position="89"/>
        <end position="105"/>
    </location>
</feature>
<accession>A0A8H6XTT9</accession>
<organism evidence="2 3">
    <name type="scientific">Mycena sanguinolenta</name>
    <dbReference type="NCBI Taxonomy" id="230812"/>
    <lineage>
        <taxon>Eukaryota</taxon>
        <taxon>Fungi</taxon>
        <taxon>Dikarya</taxon>
        <taxon>Basidiomycota</taxon>
        <taxon>Agaricomycotina</taxon>
        <taxon>Agaricomycetes</taxon>
        <taxon>Agaricomycetidae</taxon>
        <taxon>Agaricales</taxon>
        <taxon>Marasmiineae</taxon>
        <taxon>Mycenaceae</taxon>
        <taxon>Mycena</taxon>
    </lineage>
</organism>
<feature type="region of interest" description="Disordered" evidence="1">
    <location>
        <begin position="85"/>
        <end position="128"/>
    </location>
</feature>
<proteinExistence type="predicted"/>
<keyword evidence="3" id="KW-1185">Reference proteome</keyword>
<reference evidence="2" key="1">
    <citation type="submission" date="2020-05" db="EMBL/GenBank/DDBJ databases">
        <title>Mycena genomes resolve the evolution of fungal bioluminescence.</title>
        <authorList>
            <person name="Tsai I.J."/>
        </authorList>
    </citation>
    <scope>NUCLEOTIDE SEQUENCE</scope>
    <source>
        <strain evidence="2">160909Yilan</strain>
    </source>
</reference>
<gene>
    <name evidence="2" type="ORF">MSAN_01856900</name>
</gene>
<evidence type="ECO:0000313" key="2">
    <source>
        <dbReference type="EMBL" id="KAF7346296.1"/>
    </source>
</evidence>
<feature type="compositionally biased region" description="Basic and acidic residues" evidence="1">
    <location>
        <begin position="106"/>
        <end position="115"/>
    </location>
</feature>
<protein>
    <submittedName>
        <fullName evidence="2">Uncharacterized protein</fullName>
    </submittedName>
</protein>
<name>A0A8H6XTT9_9AGAR</name>
<evidence type="ECO:0000256" key="1">
    <source>
        <dbReference type="SAM" id="MobiDB-lite"/>
    </source>
</evidence>
<dbReference type="AlphaFoldDB" id="A0A8H6XTT9"/>